<evidence type="ECO:0000256" key="2">
    <source>
        <dbReference type="ARBA" id="ARBA00022679"/>
    </source>
</evidence>
<dbReference type="eggNOG" id="COG2890">
    <property type="taxonomic scope" value="Bacteria"/>
</dbReference>
<dbReference type="InterPro" id="IPR029063">
    <property type="entry name" value="SAM-dependent_MTases_sf"/>
</dbReference>
<keyword evidence="1 5" id="KW-0489">Methyltransferase</keyword>
<dbReference type="Gene3D" id="3.40.50.150">
    <property type="entry name" value="Vaccinia Virus protein VP39"/>
    <property type="match status" value="1"/>
</dbReference>
<reference evidence="8 9" key="1">
    <citation type="journal article" date="2012" name="Int. J. Syst. Evol. Microbiol.">
        <title>Vibrio caribbeanicus sp. nov., isolated from the marine sponge Scleritoderma cyanea.</title>
        <authorList>
            <person name="Hoffmann M."/>
            <person name="Monday S.R."/>
            <person name="Allard M.W."/>
            <person name="Strain E.A."/>
            <person name="Whittaker P."/>
            <person name="Naum M."/>
            <person name="McCarthy P.J."/>
            <person name="Lopez J.V."/>
            <person name="Fischer M."/>
            <person name="Brown E.W."/>
        </authorList>
    </citation>
    <scope>NUCLEOTIDE SEQUENCE [LARGE SCALE GENOMIC DNA]</scope>
    <source>
        <strain evidence="8 9">ATCC BAA-2122</strain>
    </source>
</reference>
<feature type="binding site" evidence="5">
    <location>
        <begin position="123"/>
        <end position="127"/>
    </location>
    <ligand>
        <name>S-adenosyl-L-methionine</name>
        <dbReference type="ChEBI" id="CHEBI:59789"/>
    </ligand>
</feature>
<dbReference type="AlphaFoldDB" id="E3BMC8"/>
<comment type="caution">
    <text evidence="8">The sequence shown here is derived from an EMBL/GenBank/DDBJ whole genome shotgun (WGS) entry which is preliminary data.</text>
</comment>
<dbReference type="CDD" id="cd02440">
    <property type="entry name" value="AdoMet_MTases"/>
    <property type="match status" value="1"/>
</dbReference>
<keyword evidence="3 5" id="KW-0949">S-adenosyl-L-methionine</keyword>
<evidence type="ECO:0000259" key="7">
    <source>
        <dbReference type="Pfam" id="PF17827"/>
    </source>
</evidence>
<dbReference type="NCBIfam" id="TIGR03534">
    <property type="entry name" value="RF_mod_PrmC"/>
    <property type="match status" value="1"/>
</dbReference>
<dbReference type="Proteomes" id="UP000002943">
    <property type="component" value="Unassembled WGS sequence"/>
</dbReference>
<dbReference type="RefSeq" id="WP_009602262.1">
    <property type="nucleotide sequence ID" value="NZ_AEIU01000087.1"/>
</dbReference>
<dbReference type="Pfam" id="PF17827">
    <property type="entry name" value="PrmC_N"/>
    <property type="match status" value="1"/>
</dbReference>
<evidence type="ECO:0000256" key="1">
    <source>
        <dbReference type="ARBA" id="ARBA00022603"/>
    </source>
</evidence>
<dbReference type="HAMAP" id="MF_02126">
    <property type="entry name" value="RF_methyltr_PrmC"/>
    <property type="match status" value="1"/>
</dbReference>
<dbReference type="InterPro" id="IPR004556">
    <property type="entry name" value="HemK-like"/>
</dbReference>
<organism evidence="8 9">
    <name type="scientific">Vibrio caribbeanicus ATCC BAA-2122</name>
    <dbReference type="NCBI Taxonomy" id="796620"/>
    <lineage>
        <taxon>Bacteria</taxon>
        <taxon>Pseudomonadati</taxon>
        <taxon>Pseudomonadota</taxon>
        <taxon>Gammaproteobacteria</taxon>
        <taxon>Vibrionales</taxon>
        <taxon>Vibrionaceae</taxon>
        <taxon>Vibrio</taxon>
    </lineage>
</organism>
<evidence type="ECO:0000256" key="5">
    <source>
        <dbReference type="HAMAP-Rule" id="MF_02126"/>
    </source>
</evidence>
<comment type="function">
    <text evidence="5">Methylates the class 1 translation termination release factors RF1/PrfA and RF2/PrfB on the glutamine residue of the universally conserved GGQ motif.</text>
</comment>
<dbReference type="PANTHER" id="PTHR18895">
    <property type="entry name" value="HEMK METHYLTRANSFERASE"/>
    <property type="match status" value="1"/>
</dbReference>
<feature type="domain" description="Release factor glutamine methyltransferase N-terminal" evidence="7">
    <location>
        <begin position="10"/>
        <end position="79"/>
    </location>
</feature>
<dbReference type="STRING" id="796620.VIBC2010_05704"/>
<evidence type="ECO:0000256" key="3">
    <source>
        <dbReference type="ARBA" id="ARBA00022691"/>
    </source>
</evidence>
<dbReference type="PANTHER" id="PTHR18895:SF74">
    <property type="entry name" value="MTRF1L RELEASE FACTOR GLUTAMINE METHYLTRANSFERASE"/>
    <property type="match status" value="1"/>
</dbReference>
<keyword evidence="9" id="KW-1185">Reference proteome</keyword>
<dbReference type="InterPro" id="IPR019874">
    <property type="entry name" value="RF_methyltr_PrmC"/>
</dbReference>
<dbReference type="FunFam" id="1.10.8.10:FF:000032">
    <property type="entry name" value="Release factor glutamine methyltransferase"/>
    <property type="match status" value="1"/>
</dbReference>
<proteinExistence type="inferred from homology"/>
<dbReference type="GO" id="GO:0003676">
    <property type="term" value="F:nucleic acid binding"/>
    <property type="evidence" value="ECO:0007669"/>
    <property type="project" value="InterPro"/>
</dbReference>
<comment type="similarity">
    <text evidence="5">Belongs to the protein N5-glutamine methyltransferase family. PrmC subfamily.</text>
</comment>
<feature type="binding site" evidence="5">
    <location>
        <begin position="190"/>
        <end position="193"/>
    </location>
    <ligand>
        <name>substrate</name>
    </ligand>
</feature>
<dbReference type="FunFam" id="3.40.50.150:FF:000053">
    <property type="entry name" value="Release factor glutamine methyltransferase"/>
    <property type="match status" value="1"/>
</dbReference>
<evidence type="ECO:0000259" key="6">
    <source>
        <dbReference type="Pfam" id="PF05175"/>
    </source>
</evidence>
<dbReference type="GO" id="GO:0032259">
    <property type="term" value="P:methylation"/>
    <property type="evidence" value="ECO:0007669"/>
    <property type="project" value="UniProtKB-KW"/>
</dbReference>
<feature type="binding site" evidence="5">
    <location>
        <position position="146"/>
    </location>
    <ligand>
        <name>S-adenosyl-L-methionine</name>
        <dbReference type="ChEBI" id="CHEBI:59789"/>
    </ligand>
</feature>
<dbReference type="PROSITE" id="PS00092">
    <property type="entry name" value="N6_MTASE"/>
    <property type="match status" value="1"/>
</dbReference>
<keyword evidence="2 5" id="KW-0808">Transferase</keyword>
<dbReference type="OrthoDB" id="9800643at2"/>
<comment type="catalytic activity">
    <reaction evidence="4 5">
        <text>L-glutaminyl-[peptide chain release factor] + S-adenosyl-L-methionine = N(5)-methyl-L-glutaminyl-[peptide chain release factor] + S-adenosyl-L-homocysteine + H(+)</text>
        <dbReference type="Rhea" id="RHEA:42896"/>
        <dbReference type="Rhea" id="RHEA-COMP:10271"/>
        <dbReference type="Rhea" id="RHEA-COMP:10272"/>
        <dbReference type="ChEBI" id="CHEBI:15378"/>
        <dbReference type="ChEBI" id="CHEBI:30011"/>
        <dbReference type="ChEBI" id="CHEBI:57856"/>
        <dbReference type="ChEBI" id="CHEBI:59789"/>
        <dbReference type="ChEBI" id="CHEBI:61891"/>
        <dbReference type="EC" id="2.1.1.297"/>
    </reaction>
</comment>
<evidence type="ECO:0000313" key="9">
    <source>
        <dbReference type="Proteomes" id="UP000002943"/>
    </source>
</evidence>
<accession>E3BMC8</accession>
<sequence>MSECVTIDNLLKDARKTLTESGSESATLDASVLLCHVLDRPRSYLMTWPDRTVESEVVNKFNELVKRRESGEPVAYIVGEREFWSLNLKVSSSTLIPRPDTERLVELALEKSTLVKGDILDLGTGTGAIALALASELPDRNVWGVDLKQEAQHIAQDNAERLSIKNAQFLFGSWFEPLDHDAKFALIVSNPPYIESDDPHLSEGDVRFEPLSALVSEKQGLADIEVIAKQAPEHLLEGGWLLFEHGLDQGEPVRTLLETLGYDQVETFQDYGHRDRVTVGRFNTLE</sequence>
<dbReference type="EMBL" id="AEIU01000087">
    <property type="protein sequence ID" value="EFP95793.1"/>
    <property type="molecule type" value="Genomic_DNA"/>
</dbReference>
<protein>
    <recommendedName>
        <fullName evidence="5">Release factor glutamine methyltransferase</fullName>
        <shortName evidence="5">RF MTase</shortName>
        <ecNumber evidence="5">2.1.1.297</ecNumber>
    </recommendedName>
    <alternativeName>
        <fullName evidence="5">N5-glutamine methyltransferase PrmC</fullName>
    </alternativeName>
    <alternativeName>
        <fullName evidence="5">Protein-(glutamine-N5) MTase PrmC</fullName>
    </alternativeName>
    <alternativeName>
        <fullName evidence="5">Protein-glutamine N-methyltransferase PrmC</fullName>
    </alternativeName>
</protein>
<gene>
    <name evidence="5" type="primary">prmC</name>
    <name evidence="8" type="ORF">VIBC2010_05704</name>
</gene>
<dbReference type="EC" id="2.1.1.297" evidence="5"/>
<feature type="domain" description="Methyltransferase small" evidence="6">
    <location>
        <begin position="109"/>
        <end position="196"/>
    </location>
</feature>
<evidence type="ECO:0000256" key="4">
    <source>
        <dbReference type="ARBA" id="ARBA00048391"/>
    </source>
</evidence>
<dbReference type="InterPro" id="IPR002052">
    <property type="entry name" value="DNA_methylase_N6_adenine_CS"/>
</dbReference>
<dbReference type="Gene3D" id="1.10.8.10">
    <property type="entry name" value="DNA helicase RuvA subunit, C-terminal domain"/>
    <property type="match status" value="1"/>
</dbReference>
<dbReference type="Pfam" id="PF05175">
    <property type="entry name" value="MTS"/>
    <property type="match status" value="1"/>
</dbReference>
<dbReference type="InterPro" id="IPR007848">
    <property type="entry name" value="Small_mtfrase_dom"/>
</dbReference>
<dbReference type="InterPro" id="IPR050320">
    <property type="entry name" value="N5-glutamine_MTase"/>
</dbReference>
<evidence type="ECO:0000313" key="8">
    <source>
        <dbReference type="EMBL" id="EFP95793.1"/>
    </source>
</evidence>
<name>E3BMC8_9VIBR</name>
<feature type="binding site" evidence="5">
    <location>
        <position position="190"/>
    </location>
    <ligand>
        <name>S-adenosyl-L-methionine</name>
        <dbReference type="ChEBI" id="CHEBI:59789"/>
    </ligand>
</feature>
<feature type="binding site" evidence="5">
    <location>
        <position position="174"/>
    </location>
    <ligand>
        <name>S-adenosyl-L-methionine</name>
        <dbReference type="ChEBI" id="CHEBI:59789"/>
    </ligand>
</feature>
<dbReference type="SUPFAM" id="SSF53335">
    <property type="entry name" value="S-adenosyl-L-methionine-dependent methyltransferases"/>
    <property type="match status" value="1"/>
</dbReference>
<dbReference type="GO" id="GO:0102559">
    <property type="term" value="F:peptide chain release factor N(5)-glutamine methyltransferase activity"/>
    <property type="evidence" value="ECO:0007669"/>
    <property type="project" value="UniProtKB-EC"/>
</dbReference>
<dbReference type="NCBIfam" id="TIGR00536">
    <property type="entry name" value="hemK_fam"/>
    <property type="match status" value="1"/>
</dbReference>
<dbReference type="InterPro" id="IPR040758">
    <property type="entry name" value="PrmC_N"/>
</dbReference>